<dbReference type="RefSeq" id="WP_116556994.1">
    <property type="nucleotide sequence ID" value="NZ_QDKM01000001.1"/>
</dbReference>
<feature type="signal peptide" evidence="1">
    <location>
        <begin position="1"/>
        <end position="27"/>
    </location>
</feature>
<sequence>MRDRLIALLLALITSVATLGSALPVHAQAATREAGREAGRQEVGPETGLPIPRYVSLKTSRGRARRGPSMSHRVDWIFARRDLPLRVTGEFEHWRRIEDSEGLGGWIHYSLLSGVRTVLVTEDMVPMRRTPAPEALEVALLEANVVAHIMECTIAWCRLSVDGARGWVERRALWGLDPDEVLD</sequence>
<comment type="caution">
    <text evidence="2">The sequence shown here is derived from an EMBL/GenBank/DDBJ whole genome shotgun (WGS) entry which is preliminary data.</text>
</comment>
<dbReference type="InterPro" id="IPR010466">
    <property type="entry name" value="DUF1058"/>
</dbReference>
<accession>A0A2T8HYQ7</accession>
<protein>
    <submittedName>
        <fullName evidence="2">Aspartyl-trna synthetase</fullName>
    </submittedName>
</protein>
<dbReference type="OrthoDB" id="9810773at2"/>
<name>A0A2T8HYQ7_9RHOB</name>
<evidence type="ECO:0000313" key="2">
    <source>
        <dbReference type="EMBL" id="PVH30575.1"/>
    </source>
</evidence>
<dbReference type="Pfam" id="PF06347">
    <property type="entry name" value="SH3_4"/>
    <property type="match status" value="2"/>
</dbReference>
<keyword evidence="1" id="KW-0732">Signal</keyword>
<dbReference type="EMBL" id="QDKM01000001">
    <property type="protein sequence ID" value="PVH30575.1"/>
    <property type="molecule type" value="Genomic_DNA"/>
</dbReference>
<dbReference type="AlphaFoldDB" id="A0A2T8HYQ7"/>
<organism evidence="2 3">
    <name type="scientific">Pararhodobacter oceanensis</name>
    <dbReference type="NCBI Taxonomy" id="2172121"/>
    <lineage>
        <taxon>Bacteria</taxon>
        <taxon>Pseudomonadati</taxon>
        <taxon>Pseudomonadota</taxon>
        <taxon>Alphaproteobacteria</taxon>
        <taxon>Rhodobacterales</taxon>
        <taxon>Paracoccaceae</taxon>
        <taxon>Pararhodobacter</taxon>
    </lineage>
</organism>
<evidence type="ECO:0000256" key="1">
    <source>
        <dbReference type="SAM" id="SignalP"/>
    </source>
</evidence>
<keyword evidence="2" id="KW-0030">Aminoacyl-tRNA synthetase</keyword>
<reference evidence="2 3" key="1">
    <citation type="submission" date="2018-04" db="EMBL/GenBank/DDBJ databases">
        <title>Pararhodobacter oceanense sp. nov., isolated from marine intertidal sediment.</title>
        <authorList>
            <person name="Wang X.-L."/>
            <person name="Du Z.-J."/>
        </authorList>
    </citation>
    <scope>NUCLEOTIDE SEQUENCE [LARGE SCALE GENOMIC DNA]</scope>
    <source>
        <strain evidence="2 3">AM505</strain>
    </source>
</reference>
<dbReference type="GO" id="GO:0004812">
    <property type="term" value="F:aminoacyl-tRNA ligase activity"/>
    <property type="evidence" value="ECO:0007669"/>
    <property type="project" value="UniProtKB-KW"/>
</dbReference>
<proteinExistence type="predicted"/>
<gene>
    <name evidence="2" type="ORF">DDE20_03350</name>
</gene>
<keyword evidence="2" id="KW-0436">Ligase</keyword>
<feature type="chain" id="PRO_5015519884" evidence="1">
    <location>
        <begin position="28"/>
        <end position="183"/>
    </location>
</feature>
<dbReference type="Proteomes" id="UP000245911">
    <property type="component" value="Unassembled WGS sequence"/>
</dbReference>
<evidence type="ECO:0000313" key="3">
    <source>
        <dbReference type="Proteomes" id="UP000245911"/>
    </source>
</evidence>
<keyword evidence="3" id="KW-1185">Reference proteome</keyword>